<evidence type="ECO:0000256" key="1">
    <source>
        <dbReference type="ARBA" id="ARBA00022679"/>
    </source>
</evidence>
<name>A0A7S4GPH3_OXYMA</name>
<keyword evidence="2" id="KW-0418">Kinase</keyword>
<keyword evidence="3" id="KW-0812">Transmembrane</keyword>
<evidence type="ECO:0000256" key="2">
    <source>
        <dbReference type="ARBA" id="ARBA00022777"/>
    </source>
</evidence>
<dbReference type="Gene3D" id="3.30.1010.10">
    <property type="entry name" value="Phosphatidylinositol 3-kinase Catalytic Subunit, Chain A, domain 4"/>
    <property type="match status" value="1"/>
</dbReference>
<accession>A0A7S4GPH3</accession>
<dbReference type="GO" id="GO:0034271">
    <property type="term" value="C:phosphatidylinositol 3-kinase complex, class III, type I"/>
    <property type="evidence" value="ECO:0007669"/>
    <property type="project" value="TreeGrafter"/>
</dbReference>
<feature type="transmembrane region" description="Helical" evidence="3">
    <location>
        <begin position="246"/>
        <end position="268"/>
    </location>
</feature>
<keyword evidence="3" id="KW-0472">Membrane</keyword>
<dbReference type="InterPro" id="IPR000403">
    <property type="entry name" value="PI3/4_kinase_cat_dom"/>
</dbReference>
<evidence type="ECO:0000259" key="4">
    <source>
        <dbReference type="PROSITE" id="PS50290"/>
    </source>
</evidence>
<dbReference type="GO" id="GO:0005768">
    <property type="term" value="C:endosome"/>
    <property type="evidence" value="ECO:0007669"/>
    <property type="project" value="TreeGrafter"/>
</dbReference>
<feature type="transmembrane region" description="Helical" evidence="3">
    <location>
        <begin position="142"/>
        <end position="160"/>
    </location>
</feature>
<dbReference type="GO" id="GO:0048015">
    <property type="term" value="P:phosphatidylinositol-mediated signaling"/>
    <property type="evidence" value="ECO:0007669"/>
    <property type="project" value="TreeGrafter"/>
</dbReference>
<keyword evidence="1" id="KW-0808">Transferase</keyword>
<dbReference type="GO" id="GO:0034272">
    <property type="term" value="C:phosphatidylinositol 3-kinase complex, class III, type II"/>
    <property type="evidence" value="ECO:0007669"/>
    <property type="project" value="TreeGrafter"/>
</dbReference>
<dbReference type="GO" id="GO:0000045">
    <property type="term" value="P:autophagosome assembly"/>
    <property type="evidence" value="ECO:0007669"/>
    <property type="project" value="TreeGrafter"/>
</dbReference>
<feature type="transmembrane region" description="Helical" evidence="3">
    <location>
        <begin position="76"/>
        <end position="101"/>
    </location>
</feature>
<dbReference type="PANTHER" id="PTHR10048">
    <property type="entry name" value="PHOSPHATIDYLINOSITOL KINASE"/>
    <property type="match status" value="1"/>
</dbReference>
<feature type="transmembrane region" description="Helical" evidence="3">
    <location>
        <begin position="214"/>
        <end position="234"/>
    </location>
</feature>
<dbReference type="InterPro" id="IPR015433">
    <property type="entry name" value="PI3/4_kinase"/>
</dbReference>
<dbReference type="PROSITE" id="PS50290">
    <property type="entry name" value="PI3_4_KINASE_3"/>
    <property type="match status" value="1"/>
</dbReference>
<dbReference type="Gene3D" id="1.10.1070.11">
    <property type="entry name" value="Phosphatidylinositol 3-/4-kinase, catalytic domain"/>
    <property type="match status" value="1"/>
</dbReference>
<evidence type="ECO:0000313" key="5">
    <source>
        <dbReference type="EMBL" id="CAE0842901.1"/>
    </source>
</evidence>
<dbReference type="AlphaFoldDB" id="A0A7S4GPH3"/>
<dbReference type="GO" id="GO:0000407">
    <property type="term" value="C:phagophore assembly site"/>
    <property type="evidence" value="ECO:0007669"/>
    <property type="project" value="TreeGrafter"/>
</dbReference>
<dbReference type="InterPro" id="IPR011009">
    <property type="entry name" value="Kinase-like_dom_sf"/>
</dbReference>
<dbReference type="SUPFAM" id="SSF56112">
    <property type="entry name" value="Protein kinase-like (PK-like)"/>
    <property type="match status" value="1"/>
</dbReference>
<feature type="transmembrane region" description="Helical" evidence="3">
    <location>
        <begin position="181"/>
        <end position="202"/>
    </location>
</feature>
<reference evidence="5" key="1">
    <citation type="submission" date="2021-01" db="EMBL/GenBank/DDBJ databases">
        <authorList>
            <person name="Corre E."/>
            <person name="Pelletier E."/>
            <person name="Niang G."/>
            <person name="Scheremetjew M."/>
            <person name="Finn R."/>
            <person name="Kale V."/>
            <person name="Holt S."/>
            <person name="Cochrane G."/>
            <person name="Meng A."/>
            <person name="Brown T."/>
            <person name="Cohen L."/>
        </authorList>
    </citation>
    <scope>NUCLEOTIDE SEQUENCE</scope>
    <source>
        <strain evidence="5">LB1974</strain>
    </source>
</reference>
<dbReference type="GO" id="GO:0016303">
    <property type="term" value="F:1-phosphatidylinositol-3-kinase activity"/>
    <property type="evidence" value="ECO:0007669"/>
    <property type="project" value="TreeGrafter"/>
</dbReference>
<protein>
    <recommendedName>
        <fullName evidence="4">PI3K/PI4K catalytic domain-containing protein</fullName>
    </recommendedName>
</protein>
<feature type="domain" description="PI3K/PI4K catalytic" evidence="4">
    <location>
        <begin position="794"/>
        <end position="1108"/>
    </location>
</feature>
<dbReference type="SMART" id="SM00146">
    <property type="entry name" value="PI3Kc"/>
    <property type="match status" value="1"/>
</dbReference>
<gene>
    <name evidence="5" type="ORF">OMAR00294_LOCUS2185</name>
</gene>
<dbReference type="EMBL" id="HBJB01002672">
    <property type="protein sequence ID" value="CAE0842901.1"/>
    <property type="molecule type" value="Transcribed_RNA"/>
</dbReference>
<proteinExistence type="predicted"/>
<dbReference type="PROSITE" id="PS00916">
    <property type="entry name" value="PI3_4_KINASE_2"/>
    <property type="match status" value="1"/>
</dbReference>
<sequence>MADADLLGPAPASFRKRSYVVQGVLGLRKLAIANAIPSLMSCWAHFWFLIPSDDSFQELRDHLQILGQAHPAVVDAIPYVLCLVALVVFSIGVADIILYVWVDDHFVKQHKGLVSWVYVVELTVRIPPIIALNIVTVHRQEVWMFFSFVFADMFVMWTIIMTSVSGKKQRGGCSCNRLSHFLGQGSHSAILTLMLFFFNLVYFDPGSAFAALNVFFYVLRYVELAVISYLVYQLNSKTDFRNGAEMAFVVACSAITMGANVCFVVPWMRNRYQRRLIEATQKQQGEQAADWVTELAGRSTAGRRPSRTGAPGELPGVGTSMMGMSFVGGSVSIGGSMPAPQAGFAMGAGFLGLEKTQTSAFYGLLDRVGDIFECLLLVSHSESRRNRSRILWDTVVSDLWLAVLAWDGEYEDDQGNLWILEVAKRRVYATSGSLHGEGTAEPERVEIPLRGVLVAQHEIQLTMQDGRSRMGLFDGKKIVWENPSGSWSKKTTGRRDKLASTEAMSAPERAVAYSSYAETERGGDPLTMRRVLPLAINQLVLGIRWEPQDEIPEKMLSEDREVVVVADSCPLTWFLIKYVFVTKDLSVLSKTYWQLHALAGDAADPKRGNYGRSKLLLLNAVAGNLSFVDTNFRVLHMAEGDDMARFRERARETINAQRSLWHQGDLLHKQISSMKHASVESKTEALQKALGLWDRVHKKLKDQDMNRQTQGLARIVEEKSTMFSVSKRISAHGTGTFSTEVDSSSFCDDDTIEECILRDAGTDSMESEVSLVSAKGNRWASLAVEPDKVFLGVDPRKSKVMKSATAPIVLAVKTRPRTAEDVAMTRPVTQRLGGNAVPSSPKPSTIELFMVKFGDDLRQDQLILQLMQLMEHAWEEYLPREQSRALRLSPYKALAVTPEAGYVKFVPESETLSKALRSSGFNLIKYFEKCKPPDMSMTTVLNNLCGSVAAFTVATYVLGIGDRHLDNLMVRNDGRFFHIDFGFILGDDPKPGAPPVRVPRELIAALEHKESPDAPDRFKQALSLAGDAFVVLKHLAPLWASILKLTAAAGGAGVQKLQQAEDQGRINAGAVTRAVVTGLMERLFADHDDAYARHMFLTIVRESSEALYPMLMDKMHQMGLFWH</sequence>
<evidence type="ECO:0000256" key="3">
    <source>
        <dbReference type="SAM" id="Phobius"/>
    </source>
</evidence>
<dbReference type="PANTHER" id="PTHR10048:SF7">
    <property type="entry name" value="PHOSPHATIDYLINOSITOL 3-KINASE CATALYTIC SUBUNIT TYPE 3"/>
    <property type="match status" value="1"/>
</dbReference>
<dbReference type="GO" id="GO:0005777">
    <property type="term" value="C:peroxisome"/>
    <property type="evidence" value="ECO:0007669"/>
    <property type="project" value="TreeGrafter"/>
</dbReference>
<dbReference type="InterPro" id="IPR036940">
    <property type="entry name" value="PI3/4_kinase_cat_sf"/>
</dbReference>
<dbReference type="Pfam" id="PF00454">
    <property type="entry name" value="PI3_PI4_kinase"/>
    <property type="match status" value="1"/>
</dbReference>
<feature type="transmembrane region" description="Helical" evidence="3">
    <location>
        <begin position="113"/>
        <end position="136"/>
    </location>
</feature>
<dbReference type="InterPro" id="IPR018936">
    <property type="entry name" value="PI3/4_kinase_CS"/>
</dbReference>
<organism evidence="5">
    <name type="scientific">Oxyrrhis marina</name>
    <name type="common">Dinoflagellate</name>
    <dbReference type="NCBI Taxonomy" id="2969"/>
    <lineage>
        <taxon>Eukaryota</taxon>
        <taxon>Sar</taxon>
        <taxon>Alveolata</taxon>
        <taxon>Dinophyceae</taxon>
        <taxon>Oxyrrhinales</taxon>
        <taxon>Oxyrrhinaceae</taxon>
        <taxon>Oxyrrhis</taxon>
    </lineage>
</organism>
<dbReference type="PROSITE" id="PS00915">
    <property type="entry name" value="PI3_4_KINASE_1"/>
    <property type="match status" value="1"/>
</dbReference>
<keyword evidence="3" id="KW-1133">Transmembrane helix</keyword>
<dbReference type="GO" id="GO:0006897">
    <property type="term" value="P:endocytosis"/>
    <property type="evidence" value="ECO:0007669"/>
    <property type="project" value="TreeGrafter"/>
</dbReference>